<keyword evidence="4" id="KW-1185">Reference proteome</keyword>
<dbReference type="EMBL" id="CP001230">
    <property type="protein sequence ID" value="ACO04631.1"/>
    <property type="molecule type" value="Genomic_DNA"/>
</dbReference>
<dbReference type="STRING" id="123214.PERMA_0440"/>
<dbReference type="GO" id="GO:0071555">
    <property type="term" value="P:cell wall organization"/>
    <property type="evidence" value="ECO:0007669"/>
    <property type="project" value="InterPro"/>
</dbReference>
<dbReference type="InterPro" id="IPR050643">
    <property type="entry name" value="Periplasmic_pilus_chap"/>
</dbReference>
<evidence type="ECO:0000259" key="2">
    <source>
        <dbReference type="Pfam" id="PF00345"/>
    </source>
</evidence>
<keyword evidence="1" id="KW-1133">Transmembrane helix</keyword>
<name>C0QU65_PERMH</name>
<dbReference type="GO" id="GO:0030288">
    <property type="term" value="C:outer membrane-bounded periplasmic space"/>
    <property type="evidence" value="ECO:0007669"/>
    <property type="project" value="InterPro"/>
</dbReference>
<dbReference type="AlphaFoldDB" id="C0QU65"/>
<dbReference type="Gene3D" id="2.60.40.10">
    <property type="entry name" value="Immunoglobulins"/>
    <property type="match status" value="1"/>
</dbReference>
<dbReference type="PaxDb" id="123214-PERMA_0440"/>
<evidence type="ECO:0000313" key="3">
    <source>
        <dbReference type="EMBL" id="ACO04631.1"/>
    </source>
</evidence>
<protein>
    <recommendedName>
        <fullName evidence="2">Pili assembly chaperone N-terminal domain-containing protein</fullName>
    </recommendedName>
</protein>
<gene>
    <name evidence="3" type="ordered locus">PERMA_0440</name>
</gene>
<dbReference type="InterPro" id="IPR016147">
    <property type="entry name" value="Pili_assmbl_chaperone_N"/>
</dbReference>
<sequence>MVKGESFISPFLITSEGGKTLIFRATVFVILSVILLTYSITYALDFVVKPIRIYVFPQKTTAVFEIQSLTDKKIAVEAEVRKWDQDPEGNDILVPTEDVVVVPPYIELEGRQKQLVRLAYLGNFSRPQEFYRLLLRQVPRKIKPEKNPKKVKPYIQILLNLSIPVFVNSKSDINYSLNFEPKEKSKEKVSLTIKNDGNAFAKIVHVSLFKGEKEIFSKNMVKYVLPKKEILFELKKTKVGVNGKITTEPFEDIPDKMVIVLEDDKEITIEL</sequence>
<evidence type="ECO:0000256" key="1">
    <source>
        <dbReference type="SAM" id="Phobius"/>
    </source>
</evidence>
<keyword evidence="1" id="KW-0472">Membrane</keyword>
<evidence type="ECO:0000313" key="4">
    <source>
        <dbReference type="Proteomes" id="UP000001366"/>
    </source>
</evidence>
<proteinExistence type="predicted"/>
<organism evidence="3 4">
    <name type="scientific">Persephonella marina (strain DSM 14350 / EX-H1)</name>
    <dbReference type="NCBI Taxonomy" id="123214"/>
    <lineage>
        <taxon>Bacteria</taxon>
        <taxon>Pseudomonadati</taxon>
        <taxon>Aquificota</taxon>
        <taxon>Aquificia</taxon>
        <taxon>Aquificales</taxon>
        <taxon>Hydrogenothermaceae</taxon>
        <taxon>Persephonella</taxon>
    </lineage>
</organism>
<feature type="domain" description="Pili assembly chaperone N-terminal" evidence="2">
    <location>
        <begin position="47"/>
        <end position="167"/>
    </location>
</feature>
<dbReference type="HOGENOM" id="CLU_1026184_0_0_0"/>
<dbReference type="SUPFAM" id="SSF49354">
    <property type="entry name" value="PapD-like"/>
    <property type="match status" value="1"/>
</dbReference>
<reference evidence="3 4" key="1">
    <citation type="journal article" date="2009" name="J. Bacteriol.">
        <title>Complete and draft genome sequences of six members of the Aquificales.</title>
        <authorList>
            <person name="Reysenbach A.L."/>
            <person name="Hamamura N."/>
            <person name="Podar M."/>
            <person name="Griffiths E."/>
            <person name="Ferreira S."/>
            <person name="Hochstein R."/>
            <person name="Heidelberg J."/>
            <person name="Johnson J."/>
            <person name="Mead D."/>
            <person name="Pohorille A."/>
            <person name="Sarmiento M."/>
            <person name="Schweighofer K."/>
            <person name="Seshadri R."/>
            <person name="Voytek M.A."/>
        </authorList>
    </citation>
    <scope>NUCLEOTIDE SEQUENCE [LARGE SCALE GENOMIC DNA]</scope>
    <source>
        <strain evidence="4">DSM 14350 / EX-H1</strain>
    </source>
</reference>
<dbReference type="Pfam" id="PF00345">
    <property type="entry name" value="PapD_N"/>
    <property type="match status" value="1"/>
</dbReference>
<dbReference type="OrthoDB" id="13185at2"/>
<dbReference type="InterPro" id="IPR013783">
    <property type="entry name" value="Ig-like_fold"/>
</dbReference>
<dbReference type="InterPro" id="IPR008962">
    <property type="entry name" value="PapD-like_sf"/>
</dbReference>
<dbReference type="PANTHER" id="PTHR30251:SF4">
    <property type="entry name" value="SLR1668 PROTEIN"/>
    <property type="match status" value="1"/>
</dbReference>
<accession>C0QU65</accession>
<keyword evidence="1" id="KW-0812">Transmembrane</keyword>
<dbReference type="PANTHER" id="PTHR30251">
    <property type="entry name" value="PILUS ASSEMBLY CHAPERONE"/>
    <property type="match status" value="1"/>
</dbReference>
<feature type="transmembrane region" description="Helical" evidence="1">
    <location>
        <begin position="21"/>
        <end position="44"/>
    </location>
</feature>
<dbReference type="KEGG" id="pmx:PERMA_0440"/>
<dbReference type="Proteomes" id="UP000001366">
    <property type="component" value="Chromosome"/>
</dbReference>
<dbReference type="eggNOG" id="COG3121">
    <property type="taxonomic scope" value="Bacteria"/>
</dbReference>